<feature type="transmembrane region" description="Helical" evidence="1">
    <location>
        <begin position="41"/>
        <end position="59"/>
    </location>
</feature>
<keyword evidence="1" id="KW-0472">Membrane</keyword>
<dbReference type="Proteomes" id="UP000195012">
    <property type="component" value="Unassembled WGS sequence"/>
</dbReference>
<organism evidence="2 3">
    <name type="scientific">Plasmodium knowlesi</name>
    <dbReference type="NCBI Taxonomy" id="5850"/>
    <lineage>
        <taxon>Eukaryota</taxon>
        <taxon>Sar</taxon>
        <taxon>Alveolata</taxon>
        <taxon>Apicomplexa</taxon>
        <taxon>Aconoidasida</taxon>
        <taxon>Haemosporida</taxon>
        <taxon>Plasmodiidae</taxon>
        <taxon>Plasmodium</taxon>
        <taxon>Plasmodium (Plasmodium)</taxon>
    </lineage>
</organism>
<keyword evidence="1" id="KW-0812">Transmembrane</keyword>
<gene>
    <name evidence="2" type="ORF">PKNOH_S130215600</name>
</gene>
<name>A0A1Y3DKR9_PLAKN</name>
<dbReference type="OrthoDB" id="380574at2759"/>
<dbReference type="eggNOG" id="ENOG502TN06">
    <property type="taxonomic scope" value="Eukaryota"/>
</dbReference>
<reference evidence="2 3" key="1">
    <citation type="submission" date="2017-05" db="EMBL/GenBank/DDBJ databases">
        <title>PacBio assembly of a Plasmodium knowlesi genome sequence with Hi-C correction and manual annotation of the SICAvar gene family.</title>
        <authorList>
            <person name="Lapp S.A."/>
            <person name="Geraldo J.A."/>
            <person name="Chien J.-T."/>
            <person name="Ay F."/>
            <person name="Pakala S.B."/>
            <person name="Batugedara G."/>
            <person name="Humphrey J.C."/>
            <person name="Debarry J.D."/>
            <person name="Le Roch K.G."/>
            <person name="Galinski M.R."/>
            <person name="Kissinger J.C."/>
        </authorList>
    </citation>
    <scope>NUCLEOTIDE SEQUENCE [LARGE SCALE GENOMIC DNA]</scope>
    <source>
        <strain evidence="3">Malayan Strain Pk1 (A+)</strain>
    </source>
</reference>
<protein>
    <submittedName>
        <fullName evidence="2">Uncharacterized protein</fullName>
    </submittedName>
</protein>
<dbReference type="VEuPathDB" id="PlasmoDB:PKNOH_S130215600"/>
<evidence type="ECO:0000313" key="2">
    <source>
        <dbReference type="EMBL" id="OTN64759.1"/>
    </source>
</evidence>
<proteinExistence type="predicted"/>
<evidence type="ECO:0000256" key="1">
    <source>
        <dbReference type="SAM" id="Phobius"/>
    </source>
</evidence>
<evidence type="ECO:0000313" key="3">
    <source>
        <dbReference type="Proteomes" id="UP000195012"/>
    </source>
</evidence>
<dbReference type="VEuPathDB" id="PlasmoDB:PKNH_1148900"/>
<sequence length="70" mass="7939">MESTSVNNIDINHFGPQVQSIIQEAFKTCVHQSERACQRNYIPAIVMAVLIFNALVFFGNKLGRNFLIQL</sequence>
<dbReference type="VEuPathDB" id="PlasmoDB:PKA1H_110055400"/>
<comment type="caution">
    <text evidence="2">The sequence shown here is derived from an EMBL/GenBank/DDBJ whole genome shotgun (WGS) entry which is preliminary data.</text>
</comment>
<dbReference type="EMBL" id="NETL01000027">
    <property type="protein sequence ID" value="OTN64759.1"/>
    <property type="molecule type" value="Genomic_DNA"/>
</dbReference>
<accession>A0A1Y3DKR9</accession>
<dbReference type="AlphaFoldDB" id="A0A1Y3DKR9"/>
<dbReference type="OMA" id="DINNFGP"/>
<keyword evidence="1" id="KW-1133">Transmembrane helix</keyword>